<sequence>MTDPLDDGTAPARPGSLHSWHDDWTGLRVAVLGLGRTGFSVADTLVELGADVLVVAADASPERLALLDVIGGRLVRPTEEEPVPAELVAFAPELVVVSPGYAPTHPLPAWASAAGIPLWGDIELAWRVRDKTGTPAEWITITGTNGKTTTTQLTAALLQEGGVRAVPCGNIGLPVLDVVRHPDGFDVLVVELSSHQLHYIREVRPYSSAFLNLADDHLEWHGSRSAYAAAKGRVFADTRVACVYNRADRATEDALRDADVQDGARAIGFGLDAPGPSDLGIVDGILCDRAFLEERFTSALELTTLDELRAVGLAAPHIVQNILAAAALARSFGVEPGVVRQALLRFELDSHRIERIGERDGIAFVDDSKATNPHAASASLAAFPSVVWIVGGLLKGVELDELIRAHGRRLRAAVVIGVEREEVLAAFGRHAPDVTVLEVAESDTEEVMRSAVRLAAGVAREGDTVLLAPAAASMDQFTDYADRGRRFRAAVDHHLGGAADDTAPRTTRTPRTADAPGPRGPRTTPAAGQGEQEGTQRRGLAARIHLGRAFHAESGSYFLLLGTTLFLVVFGLVMVLSSSSIDSFVAGGGFFGIFLKQGMFALIGIPLMLVVSLVPPMFWKRWAWILLIAACGVQLLVFGPLGVKVGENVGWIRVGGMTFQPAELIKVGLVLWLGFILARKRNALRTWREVLVPVLPIAGGAVGLVALGQDLGTVIIMASIVLGALFFAGVPVGKLGIMLAVGSVLAVIMTVVSDSRLRRVTEFLTGECDYAGGCWQATHGLYALAAGGVFGVGLGNSKAKWMWLPEADNDYIFAIIGEELGLIGAIVVILLFVVLAIGFIRVIRANTDTFARVATGAVMTWIIVQAFVNIGVVLNLLPVLGVPLPFVSSGGSSLVTTLVAMGIVLGFARKPTTEESPDVVPAVIGMRS</sequence>
<dbReference type="PANTHER" id="PTHR43692">
    <property type="entry name" value="UDP-N-ACETYLMURAMOYLALANINE--D-GLUTAMATE LIGASE"/>
    <property type="match status" value="1"/>
</dbReference>
<feature type="transmembrane region" description="Helical" evidence="16">
    <location>
        <begin position="557"/>
        <end position="577"/>
    </location>
</feature>
<dbReference type="AlphaFoldDB" id="A0A251XV39"/>
<dbReference type="GO" id="GO:0008360">
    <property type="term" value="P:regulation of cell shape"/>
    <property type="evidence" value="ECO:0007669"/>
    <property type="project" value="UniProtKB-KW"/>
</dbReference>
<comment type="pathway">
    <text evidence="3 13 14">Cell wall biogenesis; peptidoglycan biosynthesis.</text>
</comment>
<proteinExistence type="inferred from homology"/>
<keyword evidence="9 13" id="KW-0067">ATP-binding</keyword>
<evidence type="ECO:0000256" key="5">
    <source>
        <dbReference type="ARBA" id="ARBA00022490"/>
    </source>
</evidence>
<evidence type="ECO:0000256" key="10">
    <source>
        <dbReference type="ARBA" id="ARBA00022960"/>
    </source>
</evidence>
<evidence type="ECO:0000256" key="15">
    <source>
        <dbReference type="SAM" id="MobiDB-lite"/>
    </source>
</evidence>
<dbReference type="Pfam" id="PF01098">
    <property type="entry name" value="FTSW_RODA_SPOVE"/>
    <property type="match status" value="1"/>
</dbReference>
<feature type="domain" description="Mur ligase C-terminal" evidence="17">
    <location>
        <begin position="351"/>
        <end position="470"/>
    </location>
</feature>
<dbReference type="SUPFAM" id="SSF53623">
    <property type="entry name" value="MurD-like peptide ligases, catalytic domain"/>
    <property type="match status" value="1"/>
</dbReference>
<dbReference type="InterPro" id="IPR013437">
    <property type="entry name" value="FtsW"/>
</dbReference>
<name>A0A251XV39_9MICO</name>
<dbReference type="GO" id="GO:0008764">
    <property type="term" value="F:UDP-N-acetylmuramoylalanine-D-glutamate ligase activity"/>
    <property type="evidence" value="ECO:0007669"/>
    <property type="project" value="UniProtKB-UniRule"/>
</dbReference>
<feature type="domain" description="Mur ligase central" evidence="18">
    <location>
        <begin position="141"/>
        <end position="329"/>
    </location>
</feature>
<dbReference type="InterPro" id="IPR004101">
    <property type="entry name" value="Mur_ligase_C"/>
</dbReference>
<organism evidence="19 20">
    <name type="scientific">Clavibacter michiganensis</name>
    <dbReference type="NCBI Taxonomy" id="28447"/>
    <lineage>
        <taxon>Bacteria</taxon>
        <taxon>Bacillati</taxon>
        <taxon>Actinomycetota</taxon>
        <taxon>Actinomycetes</taxon>
        <taxon>Micrococcales</taxon>
        <taxon>Microbacteriaceae</taxon>
        <taxon>Clavibacter</taxon>
    </lineage>
</organism>
<keyword evidence="8 13" id="KW-0547">Nucleotide-binding</keyword>
<keyword evidence="12 16" id="KW-0472">Membrane</keyword>
<dbReference type="Proteomes" id="UP000195106">
    <property type="component" value="Unassembled WGS sequence"/>
</dbReference>
<feature type="transmembrane region" description="Helical" evidence="16">
    <location>
        <begin position="690"/>
        <end position="707"/>
    </location>
</feature>
<gene>
    <name evidence="13 19" type="primary">murD</name>
    <name evidence="19" type="ORF">CMsap09_10525</name>
</gene>
<evidence type="ECO:0000256" key="2">
    <source>
        <dbReference type="ARBA" id="ARBA00004651"/>
    </source>
</evidence>
<dbReference type="InterPro" id="IPR013221">
    <property type="entry name" value="Mur_ligase_cen"/>
</dbReference>
<feature type="region of interest" description="Disordered" evidence="15">
    <location>
        <begin position="496"/>
        <end position="535"/>
    </location>
</feature>
<comment type="catalytic activity">
    <reaction evidence="13 14">
        <text>UDP-N-acetyl-alpha-D-muramoyl-L-alanine + D-glutamate + ATP = UDP-N-acetyl-alpha-D-muramoyl-L-alanyl-D-glutamate + ADP + phosphate + H(+)</text>
        <dbReference type="Rhea" id="RHEA:16429"/>
        <dbReference type="ChEBI" id="CHEBI:15378"/>
        <dbReference type="ChEBI" id="CHEBI:29986"/>
        <dbReference type="ChEBI" id="CHEBI:30616"/>
        <dbReference type="ChEBI" id="CHEBI:43474"/>
        <dbReference type="ChEBI" id="CHEBI:83898"/>
        <dbReference type="ChEBI" id="CHEBI:83900"/>
        <dbReference type="ChEBI" id="CHEBI:456216"/>
        <dbReference type="EC" id="6.3.2.9"/>
    </reaction>
</comment>
<dbReference type="UniPathway" id="UPA00219"/>
<evidence type="ECO:0000256" key="3">
    <source>
        <dbReference type="ARBA" id="ARBA00004752"/>
    </source>
</evidence>
<evidence type="ECO:0000256" key="13">
    <source>
        <dbReference type="HAMAP-Rule" id="MF_00639"/>
    </source>
</evidence>
<comment type="similarity">
    <text evidence="13">Belongs to the MurCDEF family.</text>
</comment>
<dbReference type="GO" id="GO:0071555">
    <property type="term" value="P:cell wall organization"/>
    <property type="evidence" value="ECO:0007669"/>
    <property type="project" value="UniProtKB-KW"/>
</dbReference>
<keyword evidence="11 16" id="KW-1133">Transmembrane helix</keyword>
<evidence type="ECO:0000256" key="14">
    <source>
        <dbReference type="RuleBase" id="RU003664"/>
    </source>
</evidence>
<dbReference type="InterPro" id="IPR036615">
    <property type="entry name" value="Mur_ligase_C_dom_sf"/>
</dbReference>
<dbReference type="SUPFAM" id="SSF51984">
    <property type="entry name" value="MurCD N-terminal domain"/>
    <property type="match status" value="1"/>
</dbReference>
<keyword evidence="4" id="KW-1003">Cell membrane</keyword>
<dbReference type="Gene3D" id="3.40.50.720">
    <property type="entry name" value="NAD(P)-binding Rossmann-like Domain"/>
    <property type="match status" value="1"/>
</dbReference>
<evidence type="ECO:0000256" key="1">
    <source>
        <dbReference type="ARBA" id="ARBA00004496"/>
    </source>
</evidence>
<dbReference type="GO" id="GO:0005737">
    <property type="term" value="C:cytoplasm"/>
    <property type="evidence" value="ECO:0007669"/>
    <property type="project" value="UniProtKB-SubCell"/>
</dbReference>
<feature type="transmembrane region" description="Helical" evidence="16">
    <location>
        <begin position="850"/>
        <end position="874"/>
    </location>
</feature>
<feature type="transmembrane region" description="Helical" evidence="16">
    <location>
        <begin position="735"/>
        <end position="753"/>
    </location>
</feature>
<feature type="transmembrane region" description="Helical" evidence="16">
    <location>
        <begin position="661"/>
        <end position="678"/>
    </location>
</feature>
<evidence type="ECO:0000256" key="9">
    <source>
        <dbReference type="ARBA" id="ARBA00022840"/>
    </source>
</evidence>
<dbReference type="GO" id="GO:0051301">
    <property type="term" value="P:cell division"/>
    <property type="evidence" value="ECO:0007669"/>
    <property type="project" value="UniProtKB-KW"/>
</dbReference>
<dbReference type="Gene3D" id="3.90.190.20">
    <property type="entry name" value="Mur ligase, C-terminal domain"/>
    <property type="match status" value="1"/>
</dbReference>
<dbReference type="InterPro" id="IPR005762">
    <property type="entry name" value="MurD"/>
</dbReference>
<dbReference type="Gene3D" id="3.40.1190.10">
    <property type="entry name" value="Mur-like, catalytic domain"/>
    <property type="match status" value="1"/>
</dbReference>
<keyword evidence="13 14" id="KW-0573">Peptidoglycan synthesis</keyword>
<dbReference type="NCBIfam" id="TIGR01087">
    <property type="entry name" value="murD"/>
    <property type="match status" value="1"/>
</dbReference>
<dbReference type="HAMAP" id="MF_00639">
    <property type="entry name" value="MurD"/>
    <property type="match status" value="1"/>
</dbReference>
<protein>
    <recommendedName>
        <fullName evidence="13 14">UDP-N-acetylmuramoylalanine--D-glutamate ligase</fullName>
        <ecNumber evidence="13 14">6.3.2.9</ecNumber>
    </recommendedName>
    <alternativeName>
        <fullName evidence="13">D-glutamic acid-adding enzyme</fullName>
    </alternativeName>
    <alternativeName>
        <fullName evidence="13">UDP-N-acetylmuramoyl-L-alanyl-D-glutamate synthetase</fullName>
    </alternativeName>
</protein>
<dbReference type="InterPro" id="IPR036565">
    <property type="entry name" value="Mur-like_cat_sf"/>
</dbReference>
<reference evidence="19 20" key="1">
    <citation type="submission" date="2016-08" db="EMBL/GenBank/DDBJ databases">
        <title>Genome sequence of Clavibacter michiganensis spp. strain CASJ009.</title>
        <authorList>
            <person name="Thapa S.P."/>
            <person name="Coaker G."/>
        </authorList>
    </citation>
    <scope>NUCLEOTIDE SEQUENCE [LARGE SCALE GENOMIC DNA]</scope>
    <source>
        <strain evidence="19">CASJ009</strain>
    </source>
</reference>
<dbReference type="InterPro" id="IPR001182">
    <property type="entry name" value="FtsW/RodA"/>
</dbReference>
<keyword evidence="10 13" id="KW-0133">Cell shape</keyword>
<dbReference type="GO" id="GO:0005886">
    <property type="term" value="C:plasma membrane"/>
    <property type="evidence" value="ECO:0007669"/>
    <property type="project" value="UniProtKB-SubCell"/>
</dbReference>
<keyword evidence="7 16" id="KW-0812">Transmembrane</keyword>
<dbReference type="EC" id="6.3.2.9" evidence="13 14"/>
<evidence type="ECO:0000259" key="18">
    <source>
        <dbReference type="Pfam" id="PF08245"/>
    </source>
</evidence>
<dbReference type="NCBIfam" id="TIGR02614">
    <property type="entry name" value="ftsW"/>
    <property type="match status" value="1"/>
</dbReference>
<feature type="transmembrane region" description="Helical" evidence="16">
    <location>
        <begin position="589"/>
        <end position="610"/>
    </location>
</feature>
<feature type="transmembrane region" description="Helical" evidence="16">
    <location>
        <begin position="713"/>
        <end position="730"/>
    </location>
</feature>
<dbReference type="SUPFAM" id="SSF53244">
    <property type="entry name" value="MurD-like peptide ligases, peptide-binding domain"/>
    <property type="match status" value="1"/>
</dbReference>
<keyword evidence="6 13" id="KW-0436">Ligase</keyword>
<evidence type="ECO:0000256" key="8">
    <source>
        <dbReference type="ARBA" id="ARBA00022741"/>
    </source>
</evidence>
<feature type="transmembrane region" description="Helical" evidence="16">
    <location>
        <begin position="811"/>
        <end position="838"/>
    </location>
</feature>
<dbReference type="GO" id="GO:0009252">
    <property type="term" value="P:peptidoglycan biosynthetic process"/>
    <property type="evidence" value="ECO:0007669"/>
    <property type="project" value="UniProtKB-UniRule"/>
</dbReference>
<dbReference type="Pfam" id="PF02875">
    <property type="entry name" value="Mur_ligase_C"/>
    <property type="match status" value="1"/>
</dbReference>
<feature type="binding site" evidence="13">
    <location>
        <begin position="143"/>
        <end position="149"/>
    </location>
    <ligand>
        <name>ATP</name>
        <dbReference type="ChEBI" id="CHEBI:30616"/>
    </ligand>
</feature>
<comment type="subcellular location">
    <subcellularLocation>
        <location evidence="2">Cell membrane</location>
        <topology evidence="2">Multi-pass membrane protein</topology>
    </subcellularLocation>
    <subcellularLocation>
        <location evidence="1 13 14">Cytoplasm</location>
    </subcellularLocation>
</comment>
<feature type="compositionally biased region" description="Low complexity" evidence="15">
    <location>
        <begin position="496"/>
        <end position="517"/>
    </location>
</feature>
<feature type="transmembrane region" description="Helical" evidence="16">
    <location>
        <begin position="622"/>
        <end position="641"/>
    </location>
</feature>
<comment type="caution">
    <text evidence="19">The sequence shown here is derived from an EMBL/GenBank/DDBJ whole genome shotgun (WGS) entry which is preliminary data.</text>
</comment>
<evidence type="ECO:0000313" key="20">
    <source>
        <dbReference type="Proteomes" id="UP000195106"/>
    </source>
</evidence>
<evidence type="ECO:0000256" key="11">
    <source>
        <dbReference type="ARBA" id="ARBA00022989"/>
    </source>
</evidence>
<dbReference type="EMBL" id="MDHJ01000001">
    <property type="protein sequence ID" value="OUE09367.1"/>
    <property type="molecule type" value="Genomic_DNA"/>
</dbReference>
<dbReference type="Pfam" id="PF08245">
    <property type="entry name" value="Mur_ligase_M"/>
    <property type="match status" value="1"/>
</dbReference>
<keyword evidence="13 14" id="KW-0131">Cell cycle</keyword>
<evidence type="ECO:0000259" key="17">
    <source>
        <dbReference type="Pfam" id="PF02875"/>
    </source>
</evidence>
<dbReference type="Pfam" id="PF21799">
    <property type="entry name" value="MurD-like_N"/>
    <property type="match status" value="1"/>
</dbReference>
<evidence type="ECO:0000256" key="6">
    <source>
        <dbReference type="ARBA" id="ARBA00022598"/>
    </source>
</evidence>
<accession>A0A251XV39</accession>
<evidence type="ECO:0000313" key="19">
    <source>
        <dbReference type="EMBL" id="OUE09367.1"/>
    </source>
</evidence>
<evidence type="ECO:0000256" key="12">
    <source>
        <dbReference type="ARBA" id="ARBA00023136"/>
    </source>
</evidence>
<evidence type="ECO:0000256" key="4">
    <source>
        <dbReference type="ARBA" id="ARBA00022475"/>
    </source>
</evidence>
<evidence type="ECO:0000256" key="16">
    <source>
        <dbReference type="SAM" id="Phobius"/>
    </source>
</evidence>
<comment type="function">
    <text evidence="13 14">Cell wall formation. Catalyzes the addition of glutamate to the nucleotide precursor UDP-N-acetylmuramoyl-L-alanine (UMA).</text>
</comment>
<keyword evidence="5 13" id="KW-0963">Cytoplasm</keyword>
<evidence type="ECO:0000256" key="7">
    <source>
        <dbReference type="ARBA" id="ARBA00022692"/>
    </source>
</evidence>
<feature type="transmembrane region" description="Helical" evidence="16">
    <location>
        <begin position="886"/>
        <end position="908"/>
    </location>
</feature>
<dbReference type="GO" id="GO:0005524">
    <property type="term" value="F:ATP binding"/>
    <property type="evidence" value="ECO:0007669"/>
    <property type="project" value="UniProtKB-UniRule"/>
</dbReference>
<keyword evidence="13 14" id="KW-0132">Cell division</keyword>
<dbReference type="PANTHER" id="PTHR43692:SF1">
    <property type="entry name" value="UDP-N-ACETYLMURAMOYLALANINE--D-GLUTAMATE LIGASE"/>
    <property type="match status" value="1"/>
</dbReference>
<keyword evidence="13 14" id="KW-0961">Cell wall biogenesis/degradation</keyword>